<reference evidence="1" key="1">
    <citation type="submission" date="2019-04" db="EMBL/GenBank/DDBJ databases">
        <title>Microbes associate with the intestines of laboratory mice.</title>
        <authorList>
            <person name="Navarre W."/>
            <person name="Wong E."/>
            <person name="Huang K."/>
            <person name="Tropini C."/>
            <person name="Ng K."/>
            <person name="Yu B."/>
        </authorList>
    </citation>
    <scope>NUCLEOTIDE SEQUENCE</scope>
    <source>
        <strain evidence="1">NM72_1-8</strain>
    </source>
</reference>
<protein>
    <submittedName>
        <fullName evidence="1">Uncharacterized protein</fullName>
    </submittedName>
</protein>
<gene>
    <name evidence="1" type="ORF">E5357_02930</name>
</gene>
<dbReference type="Proteomes" id="UP000307720">
    <property type="component" value="Unassembled WGS sequence"/>
</dbReference>
<accession>A0AC61R2R4</accession>
<dbReference type="EMBL" id="SRZB01000002">
    <property type="protein sequence ID" value="TGY00469.1"/>
    <property type="molecule type" value="Genomic_DNA"/>
</dbReference>
<name>A0AC61R2R4_9FIRM</name>
<proteinExistence type="predicted"/>
<evidence type="ECO:0000313" key="1">
    <source>
        <dbReference type="EMBL" id="TGY00469.1"/>
    </source>
</evidence>
<evidence type="ECO:0000313" key="2">
    <source>
        <dbReference type="Proteomes" id="UP000307720"/>
    </source>
</evidence>
<organism evidence="1 2">
    <name type="scientific">Hominisplanchenecus murintestinalis</name>
    <dbReference type="NCBI Taxonomy" id="2941517"/>
    <lineage>
        <taxon>Bacteria</taxon>
        <taxon>Bacillati</taxon>
        <taxon>Bacillota</taxon>
        <taxon>Clostridia</taxon>
        <taxon>Lachnospirales</taxon>
        <taxon>Lachnospiraceae</taxon>
        <taxon>Hominisplanchenecus</taxon>
    </lineage>
</organism>
<keyword evidence="2" id="KW-1185">Reference proteome</keyword>
<sequence>MKKLKLFLKGVLIVMSMMLVLGGMPIHSNAASPRLNKKKVTLRVGQTAKLKVKGSKKKVKWFSTRKSVCTVSKKGLVKAKKKGTATVKAKVGRKTLKCKVTVKAKAASKAPGNTPTKVKATGMQIVGASKVLAPGGSMQLSVKFLPKNARAEKVSWEISDRYRASVKNGFVTAGSDEGEVTITAYVDADNDDWKDSDEMYAEYTIQIKDIKVTGSVSTADGGDLLLSESGAKAVFSFAMSDTVPGVVVDVVDSVGTTVRSYPMGSLGEGVQTSCAWDLCNSRGAKVSPGSYCFVVKAVGAVIKSDYFNVYARSEFGGGNGSPTSPYQVSTVEQLRLVGDHNGVCFRQTANIDVNLKSFTPLFTWDVPFTGTYDGGGYSIQNVSAIMTGSGGIGIFSNVGEEGTVQNLTVEGGFFNGTDSIAAITGGNSGSISNCHVKNCSVTASGTDAATIAGKNWGIIKGCTTSGNTVMVQKYSGSAGGVCGYNKGTVTGCISSSDSIAGGDEYYMNIGGAVGWNEGSIIGCIITSSNIKGNCWQGRIGGVAGENHATVANCKVSNCDISCTNSVSYIGGIIGVNKGNNVNNTYTGNLNQVGGE</sequence>
<comment type="caution">
    <text evidence="1">The sequence shown here is derived from an EMBL/GenBank/DDBJ whole genome shotgun (WGS) entry which is preliminary data.</text>
</comment>